<evidence type="ECO:0008006" key="15">
    <source>
        <dbReference type="Google" id="ProtNLM"/>
    </source>
</evidence>
<evidence type="ECO:0000256" key="1">
    <source>
        <dbReference type="ARBA" id="ARBA00004141"/>
    </source>
</evidence>
<protein>
    <recommendedName>
        <fullName evidence="15">Multidrug resistance-associated protein lethal(2)03659</fullName>
    </recommendedName>
</protein>
<feature type="region of interest" description="Disordered" evidence="9">
    <location>
        <begin position="627"/>
        <end position="685"/>
    </location>
</feature>
<dbReference type="PROSITE" id="PS50929">
    <property type="entry name" value="ABC_TM1F"/>
    <property type="match status" value="2"/>
</dbReference>
<dbReference type="SUPFAM" id="SSF52540">
    <property type="entry name" value="P-loop containing nucleoside triphosphate hydrolases"/>
    <property type="match status" value="2"/>
</dbReference>
<dbReference type="FunFam" id="3.40.50.300:FF:000163">
    <property type="entry name" value="Multidrug resistance-associated protein member 4"/>
    <property type="match status" value="1"/>
</dbReference>
<evidence type="ECO:0000256" key="7">
    <source>
        <dbReference type="ARBA" id="ARBA00022989"/>
    </source>
</evidence>
<dbReference type="GO" id="GO:0005524">
    <property type="term" value="F:ATP binding"/>
    <property type="evidence" value="ECO:0007669"/>
    <property type="project" value="UniProtKB-KW"/>
</dbReference>
<feature type="domain" description="ABC transporter" evidence="11">
    <location>
        <begin position="405"/>
        <end position="629"/>
    </location>
</feature>
<dbReference type="InterPro" id="IPR003439">
    <property type="entry name" value="ABC_transporter-like_ATP-bd"/>
</dbReference>
<evidence type="ECO:0000256" key="2">
    <source>
        <dbReference type="ARBA" id="ARBA00022448"/>
    </source>
</evidence>
<accession>A0ABD2WUU6</accession>
<evidence type="ECO:0000256" key="8">
    <source>
        <dbReference type="ARBA" id="ARBA00023136"/>
    </source>
</evidence>
<feature type="transmembrane region" description="Helical" evidence="10">
    <location>
        <begin position="228"/>
        <end position="252"/>
    </location>
</feature>
<feature type="transmembrane region" description="Helical" evidence="10">
    <location>
        <begin position="86"/>
        <end position="111"/>
    </location>
</feature>
<dbReference type="InterPro" id="IPR050173">
    <property type="entry name" value="ABC_transporter_C-like"/>
</dbReference>
<evidence type="ECO:0000256" key="5">
    <source>
        <dbReference type="ARBA" id="ARBA00022741"/>
    </source>
</evidence>
<dbReference type="FunFam" id="3.40.50.300:FF:000973">
    <property type="entry name" value="Multidrug resistance-associated protein 4"/>
    <property type="match status" value="1"/>
</dbReference>
<dbReference type="GO" id="GO:0016020">
    <property type="term" value="C:membrane"/>
    <property type="evidence" value="ECO:0007669"/>
    <property type="project" value="UniProtKB-SubCell"/>
</dbReference>
<organism evidence="13 14">
    <name type="scientific">Trichogramma kaykai</name>
    <dbReference type="NCBI Taxonomy" id="54128"/>
    <lineage>
        <taxon>Eukaryota</taxon>
        <taxon>Metazoa</taxon>
        <taxon>Ecdysozoa</taxon>
        <taxon>Arthropoda</taxon>
        <taxon>Hexapoda</taxon>
        <taxon>Insecta</taxon>
        <taxon>Pterygota</taxon>
        <taxon>Neoptera</taxon>
        <taxon>Endopterygota</taxon>
        <taxon>Hymenoptera</taxon>
        <taxon>Apocrita</taxon>
        <taxon>Proctotrupomorpha</taxon>
        <taxon>Chalcidoidea</taxon>
        <taxon>Trichogrammatidae</taxon>
        <taxon>Trichogramma</taxon>
    </lineage>
</organism>
<comment type="subcellular location">
    <subcellularLocation>
        <location evidence="1">Membrane</location>
        <topology evidence="1">Multi-pass membrane protein</topology>
    </subcellularLocation>
</comment>
<dbReference type="PROSITE" id="PS00211">
    <property type="entry name" value="ABC_TRANSPORTER_1"/>
    <property type="match status" value="1"/>
</dbReference>
<dbReference type="InterPro" id="IPR017871">
    <property type="entry name" value="ABC_transporter-like_CS"/>
</dbReference>
<comment type="caution">
    <text evidence="13">The sequence shown here is derived from an EMBL/GenBank/DDBJ whole genome shotgun (WGS) entry which is preliminary data.</text>
</comment>
<keyword evidence="14" id="KW-1185">Reference proteome</keyword>
<sequence>MADGKGHPYEEAHPISRLFFLWLISIFKRGQELEHTDLSGALEQHDSELIAKELGVHWTKECSNAHVKNRKPSLLRAVYWMFHREFLWWGVPSFFYHFCIKIVMTFTLGQVIGAFDNKQSPNWYVIAVVETFCFICLTLFDMVIFNQMSVGLRHLGLKIRVGCSALMFRKIMKLPSSARKASGGRIINLMSNDAMKLETSVLFLHTLWIMPLQVTAITILMWQSVGAYALVGVALLLLQTLPLQAASGRVIAKLRKKIAGKTDERVLLTAEVVRAIRVIKMCAWEKPFARLLYQARRNEMYVLGLAYKLKCLLWAIVSFAQRSPVFVTLMLHARSGGLLSATTVYTLVQYFNVLHVMSGSYFLRTIDTGSEALASLKRIQDFLLLDEQKSRILYAFEPRKDETMINVAAVSCGQAATSPTGNCLDDISFSVKRNMLYVVVGPVGSGKSSLLRLLLDERDFSRGQIRIDGSLSYAPQEPWIIQDTVRNNILLGSKYEEERYRRVVRLCELDADLEAWLEGDDKLALENGANLSGGQCARIGLARAIYREADVYLLDDPLSACDAKVARRLFHHCINGLLSAKTRILVTHQLEYCVEADEIISVDGGRIVYQGDFETLRREDSFFQRIDSTDRESHEAEYEADSQDDRSVSNEESTASIEDDVDATDAEERPSDDVASTEDDKKEPLEINQLLAENKAEEEEKKKEHVNKFKGIVGKEQTGTVKFGRCRIYRKYFTGDGQTLICVLTLLTFVLAQTLTSMYDVCLSLWTKSYSDSQAKPKQVSEGYHESAFVNPGSPSRDPENDFQNFIYLMIGIVCLTMLKSLYYAMTFKKINSILHNSMVRGILQAKMSFFEANNTGNIMNRFTKDLGTGDEKLPMMLLENLEFIFIICGIASVIVYVNPYFLVLILAMGYLLYKLRMSAVKTTRALMRIEAQRKSPVLQFVDSTFSGIESIRAFKIQPNFNYTFDALQNEHSAAAFSYIYAVGAYGMWLDLITLGFITVVGFAFCLFSPDTQNGADVGMTFTQAHILCGILARTVRVTGDVENMLVAVERTSEYAYQLESESQDINPRLRPKSTWPELGRIEFKKVNFKYSNNGQPILRDINLRIRAGSKIGIVGATGAGKSSLVTILFNLMDYDGQIFIDEWNCKALRLENLRKKMSILPQEPQLFSVTLRKNLDPNDDYDDKQIWSVLEDVELKGIFSTLDQQLDQTGLSTGQRQLLCLARALLRKNKILILDEATANVDPHTEALIHATIREQFSKCTIIMIAHRIKTVLDCDRIVVVDQGKIAEYGEPNCLLKNKNSRFAVLAKAEPNDA</sequence>
<dbReference type="CDD" id="cd03244">
    <property type="entry name" value="ABCC_MRP_domain2"/>
    <property type="match status" value="1"/>
</dbReference>
<dbReference type="Gene3D" id="3.40.50.300">
    <property type="entry name" value="P-loop containing nucleotide triphosphate hydrolases"/>
    <property type="match status" value="2"/>
</dbReference>
<dbReference type="CDD" id="cd18579">
    <property type="entry name" value="ABC_6TM_ABCC_D1"/>
    <property type="match status" value="1"/>
</dbReference>
<feature type="transmembrane region" description="Helical" evidence="10">
    <location>
        <begin position="300"/>
        <end position="320"/>
    </location>
</feature>
<keyword evidence="2" id="KW-0813">Transport</keyword>
<dbReference type="InterPro" id="IPR036640">
    <property type="entry name" value="ABC1_TM_sf"/>
</dbReference>
<keyword evidence="5" id="KW-0547">Nucleotide-binding</keyword>
<feature type="domain" description="ABC transmembrane type-1" evidence="12">
    <location>
        <begin position="806"/>
        <end position="1001"/>
    </location>
</feature>
<evidence type="ECO:0000259" key="12">
    <source>
        <dbReference type="PROSITE" id="PS50929"/>
    </source>
</evidence>
<feature type="transmembrane region" description="Helical" evidence="10">
    <location>
        <begin position="201"/>
        <end position="222"/>
    </location>
</feature>
<dbReference type="CDD" id="cd18580">
    <property type="entry name" value="ABC_6TM_ABCC_D2"/>
    <property type="match status" value="1"/>
</dbReference>
<dbReference type="PROSITE" id="PS50893">
    <property type="entry name" value="ABC_TRANSPORTER_2"/>
    <property type="match status" value="2"/>
</dbReference>
<keyword evidence="7 10" id="KW-1133">Transmembrane helix</keyword>
<gene>
    <name evidence="13" type="ORF">TKK_009496</name>
</gene>
<evidence type="ECO:0000256" key="6">
    <source>
        <dbReference type="ARBA" id="ARBA00022840"/>
    </source>
</evidence>
<dbReference type="InterPro" id="IPR011527">
    <property type="entry name" value="ABC1_TM_dom"/>
</dbReference>
<keyword evidence="3 10" id="KW-0812">Transmembrane</keyword>
<feature type="domain" description="ABC transmembrane type-1" evidence="12">
    <location>
        <begin position="102"/>
        <end position="354"/>
    </location>
</feature>
<proteinExistence type="predicted"/>
<dbReference type="SUPFAM" id="SSF90123">
    <property type="entry name" value="ABC transporter transmembrane region"/>
    <property type="match status" value="2"/>
</dbReference>
<feature type="transmembrane region" description="Helical" evidence="10">
    <location>
        <begin position="806"/>
        <end position="826"/>
    </location>
</feature>
<dbReference type="Proteomes" id="UP001627154">
    <property type="component" value="Unassembled WGS sequence"/>
</dbReference>
<dbReference type="Pfam" id="PF00664">
    <property type="entry name" value="ABC_membrane"/>
    <property type="match status" value="2"/>
</dbReference>
<dbReference type="EMBL" id="JBJJXI010000070">
    <property type="protein sequence ID" value="KAL3396619.1"/>
    <property type="molecule type" value="Genomic_DNA"/>
</dbReference>
<feature type="compositionally biased region" description="Basic and acidic residues" evidence="9">
    <location>
        <begin position="666"/>
        <end position="685"/>
    </location>
</feature>
<evidence type="ECO:0000259" key="11">
    <source>
        <dbReference type="PROSITE" id="PS50893"/>
    </source>
</evidence>
<keyword evidence="4" id="KW-0677">Repeat</keyword>
<evidence type="ECO:0000256" key="4">
    <source>
        <dbReference type="ARBA" id="ARBA00022737"/>
    </source>
</evidence>
<dbReference type="PANTHER" id="PTHR24223">
    <property type="entry name" value="ATP-BINDING CASSETTE SUB-FAMILY C"/>
    <property type="match status" value="1"/>
</dbReference>
<evidence type="ECO:0000313" key="14">
    <source>
        <dbReference type="Proteomes" id="UP001627154"/>
    </source>
</evidence>
<dbReference type="InterPro" id="IPR044726">
    <property type="entry name" value="ABCC_6TM_D2"/>
</dbReference>
<dbReference type="CDD" id="cd03250">
    <property type="entry name" value="ABCC_MRP_domain1"/>
    <property type="match status" value="1"/>
</dbReference>
<keyword evidence="8 10" id="KW-0472">Membrane</keyword>
<dbReference type="SMART" id="SM00382">
    <property type="entry name" value="AAA"/>
    <property type="match status" value="2"/>
</dbReference>
<dbReference type="InterPro" id="IPR044746">
    <property type="entry name" value="ABCC_6TM_D1"/>
</dbReference>
<dbReference type="Pfam" id="PF00005">
    <property type="entry name" value="ABC_tran"/>
    <property type="match status" value="2"/>
</dbReference>
<evidence type="ECO:0000256" key="3">
    <source>
        <dbReference type="ARBA" id="ARBA00022692"/>
    </source>
</evidence>
<feature type="compositionally biased region" description="Basic and acidic residues" evidence="9">
    <location>
        <begin position="627"/>
        <end position="649"/>
    </location>
</feature>
<reference evidence="13 14" key="1">
    <citation type="journal article" date="2024" name="bioRxiv">
        <title>A reference genome for Trichogramma kaykai: A tiny desert-dwelling parasitoid wasp with competing sex-ratio distorters.</title>
        <authorList>
            <person name="Culotta J."/>
            <person name="Lindsey A.R."/>
        </authorList>
    </citation>
    <scope>NUCLEOTIDE SEQUENCE [LARGE SCALE GENOMIC DNA]</scope>
    <source>
        <strain evidence="13 14">KSX58</strain>
    </source>
</reference>
<feature type="transmembrane region" description="Helical" evidence="10">
    <location>
        <begin position="884"/>
        <end position="914"/>
    </location>
</feature>
<feature type="transmembrane region" description="Helical" evidence="10">
    <location>
        <begin position="123"/>
        <end position="145"/>
    </location>
</feature>
<dbReference type="InterPro" id="IPR003593">
    <property type="entry name" value="AAA+_ATPase"/>
</dbReference>
<feature type="transmembrane region" description="Helical" evidence="10">
    <location>
        <begin position="986"/>
        <end position="1008"/>
    </location>
</feature>
<evidence type="ECO:0000313" key="13">
    <source>
        <dbReference type="EMBL" id="KAL3396619.1"/>
    </source>
</evidence>
<feature type="domain" description="ABC transporter" evidence="11">
    <location>
        <begin position="1082"/>
        <end position="1309"/>
    </location>
</feature>
<keyword evidence="6" id="KW-0067">ATP-binding</keyword>
<evidence type="ECO:0000256" key="10">
    <source>
        <dbReference type="SAM" id="Phobius"/>
    </source>
</evidence>
<dbReference type="Gene3D" id="1.20.1560.10">
    <property type="entry name" value="ABC transporter type 1, transmembrane domain"/>
    <property type="match status" value="2"/>
</dbReference>
<feature type="transmembrane region" description="Helical" evidence="10">
    <location>
        <begin position="740"/>
        <end position="759"/>
    </location>
</feature>
<dbReference type="InterPro" id="IPR027417">
    <property type="entry name" value="P-loop_NTPase"/>
</dbReference>
<name>A0ABD2WUU6_9HYME</name>
<evidence type="ECO:0000256" key="9">
    <source>
        <dbReference type="SAM" id="MobiDB-lite"/>
    </source>
</evidence>